<feature type="short sequence motif" description="Interaction with polymerase core subunit RpoC" evidence="7">
    <location>
        <begin position="100"/>
        <end position="103"/>
    </location>
</feature>
<dbReference type="PRINTS" id="PR00046">
    <property type="entry name" value="SIGMA70FCT"/>
</dbReference>
<dbReference type="InterPro" id="IPR014284">
    <property type="entry name" value="RNA_pol_sigma-70_dom"/>
</dbReference>
<dbReference type="NCBIfam" id="TIGR02937">
    <property type="entry name" value="sigma70-ECF"/>
    <property type="match status" value="1"/>
</dbReference>
<dbReference type="AlphaFoldDB" id="A0A345P5D5"/>
<reference evidence="12 13" key="1">
    <citation type="submission" date="2018-07" db="EMBL/GenBank/DDBJ databases">
        <title>Genome sequencing of Moraxellaceae gen. HYN0046.</title>
        <authorList>
            <person name="Kim M."/>
            <person name="Yi H."/>
        </authorList>
    </citation>
    <scope>NUCLEOTIDE SEQUENCE [LARGE SCALE GENOMIC DNA]</scope>
    <source>
        <strain evidence="12 13">HYN0046</strain>
    </source>
</reference>
<dbReference type="PROSITE" id="PS00715">
    <property type="entry name" value="SIGMA70_1"/>
    <property type="match status" value="1"/>
</dbReference>
<dbReference type="InterPro" id="IPR012759">
    <property type="entry name" value="RNA_pol_sigma_RpoH_proteobac"/>
</dbReference>
<evidence type="ECO:0000256" key="3">
    <source>
        <dbReference type="ARBA" id="ARBA00023016"/>
    </source>
</evidence>
<evidence type="ECO:0000256" key="2">
    <source>
        <dbReference type="ARBA" id="ARBA00023015"/>
    </source>
</evidence>
<dbReference type="NCBIfam" id="TIGR02392">
    <property type="entry name" value="rpoH_proteo"/>
    <property type="match status" value="1"/>
</dbReference>
<dbReference type="SUPFAM" id="SSF88946">
    <property type="entry name" value="Sigma2 domain of RNA polymerase sigma factors"/>
    <property type="match status" value="1"/>
</dbReference>
<evidence type="ECO:0000256" key="8">
    <source>
        <dbReference type="NCBIfam" id="TIGR02392"/>
    </source>
</evidence>
<organism evidence="12 13">
    <name type="scientific">Aquirhabdus parva</name>
    <dbReference type="NCBI Taxonomy" id="2283318"/>
    <lineage>
        <taxon>Bacteria</taxon>
        <taxon>Pseudomonadati</taxon>
        <taxon>Pseudomonadota</taxon>
        <taxon>Gammaproteobacteria</taxon>
        <taxon>Moraxellales</taxon>
        <taxon>Moraxellaceae</taxon>
        <taxon>Aquirhabdus</taxon>
    </lineage>
</organism>
<dbReference type="GO" id="GO:0003677">
    <property type="term" value="F:DNA binding"/>
    <property type="evidence" value="ECO:0007669"/>
    <property type="project" value="UniProtKB-UniRule"/>
</dbReference>
<dbReference type="InterPro" id="IPR013324">
    <property type="entry name" value="RNA_pol_sigma_r3/r4-like"/>
</dbReference>
<dbReference type="Gene3D" id="1.20.120.1810">
    <property type="match status" value="1"/>
</dbReference>
<dbReference type="EMBL" id="CP031222">
    <property type="protein sequence ID" value="AXI02494.1"/>
    <property type="molecule type" value="Genomic_DNA"/>
</dbReference>
<evidence type="ECO:0000256" key="1">
    <source>
        <dbReference type="ARBA" id="ARBA00022490"/>
    </source>
</evidence>
<dbReference type="SUPFAM" id="SSF88659">
    <property type="entry name" value="Sigma3 and sigma4 domains of RNA polymerase sigma factors"/>
    <property type="match status" value="1"/>
</dbReference>
<dbReference type="CDD" id="cd06171">
    <property type="entry name" value="Sigma70_r4"/>
    <property type="match status" value="1"/>
</dbReference>
<comment type="function">
    <text evidence="7">Sigma factors are initiation factors that promote the attachment of RNA polymerase to specific initiation sites and are then released. This sigma factor is involved in regulation of expression of heat shock genes.</text>
</comment>
<feature type="region of interest" description="Sigma-70 factor domain-2" evidence="7">
    <location>
        <begin position="76"/>
        <end position="145"/>
    </location>
</feature>
<dbReference type="NCBIfam" id="NF005143">
    <property type="entry name" value="PRK06596.1"/>
    <property type="match status" value="1"/>
</dbReference>
<dbReference type="GO" id="GO:0006352">
    <property type="term" value="P:DNA-templated transcription initiation"/>
    <property type="evidence" value="ECO:0007669"/>
    <property type="project" value="UniProtKB-UniRule"/>
</dbReference>
<dbReference type="RefSeq" id="WP_114898604.1">
    <property type="nucleotide sequence ID" value="NZ_CP031222.1"/>
</dbReference>
<dbReference type="HAMAP" id="MF_00961">
    <property type="entry name" value="Sigma70_RpoH"/>
    <property type="match status" value="1"/>
</dbReference>
<dbReference type="PANTHER" id="PTHR30376">
    <property type="entry name" value="SIGMA FACTOR RPOH HEAT SHOCK RELATED"/>
    <property type="match status" value="1"/>
</dbReference>
<evidence type="ECO:0000259" key="10">
    <source>
        <dbReference type="PROSITE" id="PS00715"/>
    </source>
</evidence>
<evidence type="ECO:0000313" key="12">
    <source>
        <dbReference type="EMBL" id="AXI02494.1"/>
    </source>
</evidence>
<sequence>MSVSPLSDNKALVSASSPSTSPATLSLNTLSLNAPGVNLGAYINTISQIPILTPEQEKELAERYFYDGDVEAARELVLSHLRFVVHIARSYAGYGLPQGDLIQEGNVGLMKAVKRFDPTMGVRLVSFAVHWIKAEIHEFVIRNWRIVKVATTKAQRKLFFNLRSLKKSSRKLTLQEAEDIARDLNVTAAQVLEMEGRLTAYDASFEAQAEDDEEGRVAPVMYLEDNRFDPAREVEEADWEDHSNRALASAMGKLDDRSRTILKRRWLDDEKATLHELAAEYKVSAERIRQLEKNAMDKIRTAMSAG</sequence>
<dbReference type="InterPro" id="IPR000943">
    <property type="entry name" value="RNA_pol_sigma70"/>
</dbReference>
<dbReference type="FunFam" id="1.20.120.1810:FF:000001">
    <property type="entry name" value="RNA polymerase sigma factor RpoH"/>
    <property type="match status" value="1"/>
</dbReference>
<keyword evidence="3 7" id="KW-0346">Stress response</keyword>
<dbReference type="OrthoDB" id="9809557at2"/>
<feature type="domain" description="RNA polymerase sigma-70" evidence="10">
    <location>
        <begin position="100"/>
        <end position="113"/>
    </location>
</feature>
<dbReference type="Gene3D" id="1.10.10.10">
    <property type="entry name" value="Winged helix-like DNA-binding domain superfamily/Winged helix DNA-binding domain"/>
    <property type="match status" value="1"/>
</dbReference>
<dbReference type="Pfam" id="PF04545">
    <property type="entry name" value="Sigma70_r4"/>
    <property type="match status" value="1"/>
</dbReference>
<keyword evidence="2 7" id="KW-0805">Transcription regulation</keyword>
<dbReference type="PANTHER" id="PTHR30376:SF3">
    <property type="entry name" value="RNA POLYMERASE SIGMA FACTOR RPOH"/>
    <property type="match status" value="1"/>
</dbReference>
<dbReference type="InterPro" id="IPR013325">
    <property type="entry name" value="RNA_pol_sigma_r2"/>
</dbReference>
<evidence type="ECO:0000256" key="6">
    <source>
        <dbReference type="ARBA" id="ARBA00023163"/>
    </source>
</evidence>
<gene>
    <name evidence="7 12" type="primary">rpoH</name>
    <name evidence="12" type="ORF">HYN46_06425</name>
</gene>
<dbReference type="GO" id="GO:0009408">
    <property type="term" value="P:response to heat"/>
    <property type="evidence" value="ECO:0007669"/>
    <property type="project" value="UniProtKB-UniRule"/>
</dbReference>
<dbReference type="KEGG" id="mbah:HYN46_06425"/>
<evidence type="ECO:0000256" key="9">
    <source>
        <dbReference type="SAM" id="MobiDB-lite"/>
    </source>
</evidence>
<comment type="subunit">
    <text evidence="7">Interacts with the RNA polymerase core enzyme.</text>
</comment>
<feature type="region of interest" description="Disordered" evidence="9">
    <location>
        <begin position="1"/>
        <end position="22"/>
    </location>
</feature>
<dbReference type="GO" id="GO:0016987">
    <property type="term" value="F:sigma factor activity"/>
    <property type="evidence" value="ECO:0007669"/>
    <property type="project" value="UniProtKB-UniRule"/>
</dbReference>
<evidence type="ECO:0000256" key="5">
    <source>
        <dbReference type="ARBA" id="ARBA00023125"/>
    </source>
</evidence>
<dbReference type="InterPro" id="IPR036388">
    <property type="entry name" value="WH-like_DNA-bd_sf"/>
</dbReference>
<keyword evidence="5 7" id="KW-0238">DNA-binding</keyword>
<name>A0A345P5D5_9GAMM</name>
<dbReference type="PROSITE" id="PS00716">
    <property type="entry name" value="SIGMA70_2"/>
    <property type="match status" value="1"/>
</dbReference>
<keyword evidence="13" id="KW-1185">Reference proteome</keyword>
<dbReference type="Pfam" id="PF00140">
    <property type="entry name" value="Sigma70_r1_2"/>
    <property type="match status" value="1"/>
</dbReference>
<evidence type="ECO:0000313" key="13">
    <source>
        <dbReference type="Proteomes" id="UP000253940"/>
    </source>
</evidence>
<accession>A0A345P5D5</accession>
<proteinExistence type="inferred from homology"/>
<keyword evidence="1 7" id="KW-0963">Cytoplasm</keyword>
<dbReference type="GO" id="GO:0005737">
    <property type="term" value="C:cytoplasm"/>
    <property type="evidence" value="ECO:0007669"/>
    <property type="project" value="UniProtKB-SubCell"/>
</dbReference>
<feature type="domain" description="RNA polymerase sigma-70" evidence="11">
    <location>
        <begin position="273"/>
        <end position="299"/>
    </location>
</feature>
<comment type="caution">
    <text evidence="7">Lacks conserved residue(s) required for the propagation of feature annotation.</text>
</comment>
<evidence type="ECO:0000256" key="4">
    <source>
        <dbReference type="ARBA" id="ARBA00023082"/>
    </source>
</evidence>
<dbReference type="FunFam" id="1.10.10.10:FF:000285">
    <property type="entry name" value="RNA polymerase sigma factor RpoH"/>
    <property type="match status" value="1"/>
</dbReference>
<protein>
    <recommendedName>
        <fullName evidence="7 8">RNA polymerase sigma factor RpoH</fullName>
    </recommendedName>
    <alternativeName>
        <fullName evidence="7">RNA polymerase sigma-32 factor</fullName>
    </alternativeName>
</protein>
<evidence type="ECO:0000259" key="11">
    <source>
        <dbReference type="PROSITE" id="PS00716"/>
    </source>
</evidence>
<feature type="DNA-binding region" description="H-T-H motif" evidence="7">
    <location>
        <begin position="274"/>
        <end position="293"/>
    </location>
</feature>
<dbReference type="Pfam" id="PF04542">
    <property type="entry name" value="Sigma70_r2"/>
    <property type="match status" value="1"/>
</dbReference>
<dbReference type="InterPro" id="IPR050813">
    <property type="entry name" value="Sigma-70_Factor"/>
</dbReference>
<dbReference type="InterPro" id="IPR007627">
    <property type="entry name" value="RNA_pol_sigma70_r2"/>
</dbReference>
<keyword evidence="6 7" id="KW-0804">Transcription</keyword>
<keyword evidence="4 7" id="KW-0731">Sigma factor</keyword>
<evidence type="ECO:0000256" key="7">
    <source>
        <dbReference type="HAMAP-Rule" id="MF_00961"/>
    </source>
</evidence>
<dbReference type="InterPro" id="IPR009042">
    <property type="entry name" value="RNA_pol_sigma70_r1_2"/>
</dbReference>
<comment type="subcellular location">
    <subcellularLocation>
        <location evidence="7">Cytoplasm</location>
    </subcellularLocation>
</comment>
<dbReference type="InterPro" id="IPR007630">
    <property type="entry name" value="RNA_pol_sigma70_r4"/>
</dbReference>
<comment type="similarity">
    <text evidence="7">Belongs to the sigma-70 factor family. RpoH subfamily.</text>
</comment>
<dbReference type="Proteomes" id="UP000253940">
    <property type="component" value="Chromosome"/>
</dbReference>